<protein>
    <submittedName>
        <fullName evidence="1">Uncharacterized protein</fullName>
    </submittedName>
</protein>
<accession>A0A6J5KPV2</accession>
<reference evidence="1" key="1">
    <citation type="submission" date="2020-04" db="EMBL/GenBank/DDBJ databases">
        <authorList>
            <person name="Chiriac C."/>
            <person name="Salcher M."/>
            <person name="Ghai R."/>
            <person name="Kavagutti S V."/>
        </authorList>
    </citation>
    <scope>NUCLEOTIDE SEQUENCE</scope>
</reference>
<organism evidence="1">
    <name type="scientific">uncultured Caudovirales phage</name>
    <dbReference type="NCBI Taxonomy" id="2100421"/>
    <lineage>
        <taxon>Viruses</taxon>
        <taxon>Duplodnaviria</taxon>
        <taxon>Heunggongvirae</taxon>
        <taxon>Uroviricota</taxon>
        <taxon>Caudoviricetes</taxon>
        <taxon>Peduoviridae</taxon>
        <taxon>Maltschvirus</taxon>
        <taxon>Maltschvirus maltsch</taxon>
    </lineage>
</organism>
<evidence type="ECO:0000313" key="1">
    <source>
        <dbReference type="EMBL" id="CAB4123355.1"/>
    </source>
</evidence>
<proteinExistence type="predicted"/>
<name>A0A6J5KPV2_9CAUD</name>
<dbReference type="EMBL" id="LR796168">
    <property type="protein sequence ID" value="CAB4123355.1"/>
    <property type="molecule type" value="Genomic_DNA"/>
</dbReference>
<gene>
    <name evidence="1" type="ORF">UFOVP41_36</name>
</gene>
<sequence>MTTFEINIAISEDNKTSKNVFYQQFYDNGTHKAREIIRIINEFGPEPKPFEFKPPILMDLPVLNCLTDEAKHATNLSGKSINAELVHLINKWFMDKTL</sequence>